<dbReference type="STRING" id="53378.BRW65_08445"/>
<evidence type="ECO:0000259" key="2">
    <source>
        <dbReference type="Pfam" id="PF09851"/>
    </source>
</evidence>
<reference evidence="3 4" key="1">
    <citation type="submission" date="2016-11" db="EMBL/GenBank/DDBJ databases">
        <title>Genome sequences of unsequenced Mycobacteria.</title>
        <authorList>
            <person name="Greninger A.L."/>
            <person name="Fang F."/>
            <person name="Jerome K.R."/>
        </authorList>
    </citation>
    <scope>NUCLEOTIDE SEQUENCE [LARGE SCALE GENOMIC DNA]</scope>
    <source>
        <strain evidence="3 4">M11</strain>
    </source>
</reference>
<keyword evidence="4" id="KW-1185">Reference proteome</keyword>
<accession>A0A1Q4HYG8</accession>
<proteinExistence type="predicted"/>
<sequence length="121" mass="11885">MPPAWTAAAPAVRPSALALPTTTVGAAAPASSGGTGSLFGEMAAASMAGRAIAGTGGAGRAERVRASTQKANQGGGAAPQVPAGGPITSIAAELRELASLRDAGIITEDEFLEQKQRLLPH</sequence>
<protein>
    <recommendedName>
        <fullName evidence="2">SHOCT domain-containing protein</fullName>
    </recommendedName>
</protein>
<name>A0A1Q4HYG8_9MYCO</name>
<dbReference type="AlphaFoldDB" id="A0A1Q4HYG8"/>
<organism evidence="3 4">
    <name type="scientific">Mycobacterium paraffinicum</name>
    <dbReference type="NCBI Taxonomy" id="53378"/>
    <lineage>
        <taxon>Bacteria</taxon>
        <taxon>Bacillati</taxon>
        <taxon>Actinomycetota</taxon>
        <taxon>Actinomycetes</taxon>
        <taxon>Mycobacteriales</taxon>
        <taxon>Mycobacteriaceae</taxon>
        <taxon>Mycobacterium</taxon>
    </lineage>
</organism>
<feature type="domain" description="SHOCT" evidence="2">
    <location>
        <begin position="92"/>
        <end position="119"/>
    </location>
</feature>
<evidence type="ECO:0000313" key="4">
    <source>
        <dbReference type="Proteomes" id="UP000186438"/>
    </source>
</evidence>
<gene>
    <name evidence="3" type="ORF">BRW65_08445</name>
</gene>
<evidence type="ECO:0000313" key="3">
    <source>
        <dbReference type="EMBL" id="OJZ74720.1"/>
    </source>
</evidence>
<dbReference type="EMBL" id="MPNT01000005">
    <property type="protein sequence ID" value="OJZ74720.1"/>
    <property type="molecule type" value="Genomic_DNA"/>
</dbReference>
<comment type="caution">
    <text evidence="3">The sequence shown here is derived from an EMBL/GenBank/DDBJ whole genome shotgun (WGS) entry which is preliminary data.</text>
</comment>
<dbReference type="Pfam" id="PF09851">
    <property type="entry name" value="SHOCT"/>
    <property type="match status" value="1"/>
</dbReference>
<feature type="region of interest" description="Disordered" evidence="1">
    <location>
        <begin position="54"/>
        <end position="85"/>
    </location>
</feature>
<dbReference type="InterPro" id="IPR018649">
    <property type="entry name" value="SHOCT"/>
</dbReference>
<evidence type="ECO:0000256" key="1">
    <source>
        <dbReference type="SAM" id="MobiDB-lite"/>
    </source>
</evidence>
<dbReference type="Proteomes" id="UP000186438">
    <property type="component" value="Unassembled WGS sequence"/>
</dbReference>